<name>A0A1H0ME09_9ACTN</name>
<feature type="transmembrane region" description="Helical" evidence="1">
    <location>
        <begin position="210"/>
        <end position="227"/>
    </location>
</feature>
<keyword evidence="1" id="KW-0812">Transmembrane</keyword>
<dbReference type="SUPFAM" id="SSF55961">
    <property type="entry name" value="Bet v1-like"/>
    <property type="match status" value="1"/>
</dbReference>
<evidence type="ECO:0000256" key="1">
    <source>
        <dbReference type="SAM" id="Phobius"/>
    </source>
</evidence>
<accession>A0A1H0ME09</accession>
<organism evidence="2 3">
    <name type="scientific">Nakamurella panacisegetis</name>
    <dbReference type="NCBI Taxonomy" id="1090615"/>
    <lineage>
        <taxon>Bacteria</taxon>
        <taxon>Bacillati</taxon>
        <taxon>Actinomycetota</taxon>
        <taxon>Actinomycetes</taxon>
        <taxon>Nakamurellales</taxon>
        <taxon>Nakamurellaceae</taxon>
        <taxon>Nakamurella</taxon>
    </lineage>
</organism>
<sequence>MELEHRFEVPVGIETAWTTLLDMEKVGPCFPGATLETVDGDSFTGSVKIKLGPIQLTYKGKARIVEKDPVAHRAKIEASGNAARSASTAAMLVTATATAVSPNRTAVDLVTTLSITGRPAQFGRGVMVEVGNKLIGQFADAVSTQLSGRTSGGAELVNEVNPDEVAAEVSAASEAASAAGSEPYRSIGAHRVPGVAPEPINLLQSAGAPIAKRLAPVLLGIIALLLLRRMARRRRAARAAATQD</sequence>
<proteinExistence type="predicted"/>
<protein>
    <submittedName>
        <fullName evidence="2">Carbon monoxide dehydrogenase subunit G</fullName>
    </submittedName>
</protein>
<dbReference type="AlphaFoldDB" id="A0A1H0ME09"/>
<dbReference type="PANTHER" id="PTHR38588:SF1">
    <property type="entry name" value="BLL0334 PROTEIN"/>
    <property type="match status" value="1"/>
</dbReference>
<keyword evidence="3" id="KW-1185">Reference proteome</keyword>
<evidence type="ECO:0000313" key="3">
    <source>
        <dbReference type="Proteomes" id="UP000198741"/>
    </source>
</evidence>
<dbReference type="InterPro" id="IPR023393">
    <property type="entry name" value="START-like_dom_sf"/>
</dbReference>
<dbReference type="InterPro" id="IPR010419">
    <property type="entry name" value="CO_DH_gsu"/>
</dbReference>
<keyword evidence="1" id="KW-1133">Transmembrane helix</keyword>
<dbReference type="Pfam" id="PF06240">
    <property type="entry name" value="COXG"/>
    <property type="match status" value="1"/>
</dbReference>
<reference evidence="2 3" key="1">
    <citation type="submission" date="2016-10" db="EMBL/GenBank/DDBJ databases">
        <authorList>
            <person name="de Groot N.N."/>
        </authorList>
    </citation>
    <scope>NUCLEOTIDE SEQUENCE [LARGE SCALE GENOMIC DNA]</scope>
    <source>
        <strain evidence="3">P4-7,KCTC 19426,CECT 7604</strain>
    </source>
</reference>
<dbReference type="STRING" id="1090615.SAMN04515671_1987"/>
<gene>
    <name evidence="2" type="ORF">SAMN04515671_1987</name>
</gene>
<dbReference type="EMBL" id="LT629710">
    <property type="protein sequence ID" value="SDO78634.1"/>
    <property type="molecule type" value="Genomic_DNA"/>
</dbReference>
<evidence type="ECO:0000313" key="2">
    <source>
        <dbReference type="EMBL" id="SDO78634.1"/>
    </source>
</evidence>
<keyword evidence="1" id="KW-0472">Membrane</keyword>
<dbReference type="RefSeq" id="WP_090475812.1">
    <property type="nucleotide sequence ID" value="NZ_LT629710.1"/>
</dbReference>
<dbReference type="PANTHER" id="PTHR38588">
    <property type="entry name" value="BLL0334 PROTEIN"/>
    <property type="match status" value="1"/>
</dbReference>
<dbReference type="OrthoDB" id="9808623at2"/>
<dbReference type="Proteomes" id="UP000198741">
    <property type="component" value="Chromosome I"/>
</dbReference>
<dbReference type="CDD" id="cd07823">
    <property type="entry name" value="SRPBCC_5"/>
    <property type="match status" value="1"/>
</dbReference>
<dbReference type="Gene3D" id="3.30.530.20">
    <property type="match status" value="1"/>
</dbReference>